<dbReference type="OrthoDB" id="8062037at2759"/>
<dbReference type="FunFam" id="3.30.40.10:FF:000187">
    <property type="entry name" value="E3 ubiquitin-protein ligase ATL6"/>
    <property type="match status" value="1"/>
</dbReference>
<evidence type="ECO:0000256" key="4">
    <source>
        <dbReference type="ARBA" id="ARBA00012483"/>
    </source>
</evidence>
<evidence type="ECO:0000256" key="3">
    <source>
        <dbReference type="ARBA" id="ARBA00004906"/>
    </source>
</evidence>
<feature type="transmembrane region" description="Helical" evidence="16">
    <location>
        <begin position="12"/>
        <end position="30"/>
    </location>
</feature>
<dbReference type="GO" id="GO:0061630">
    <property type="term" value="F:ubiquitin protein ligase activity"/>
    <property type="evidence" value="ECO:0007669"/>
    <property type="project" value="UniProtKB-EC"/>
</dbReference>
<keyword evidence="10" id="KW-0862">Zinc</keyword>
<evidence type="ECO:0000256" key="6">
    <source>
        <dbReference type="ARBA" id="ARBA00022692"/>
    </source>
</evidence>
<evidence type="ECO:0000256" key="13">
    <source>
        <dbReference type="ARBA" id="ARBA00024209"/>
    </source>
</evidence>
<evidence type="ECO:0000256" key="12">
    <source>
        <dbReference type="ARBA" id="ARBA00023136"/>
    </source>
</evidence>
<evidence type="ECO:0000256" key="15">
    <source>
        <dbReference type="SAM" id="MobiDB-lite"/>
    </source>
</evidence>
<reference evidence="19" key="1">
    <citation type="journal article" date="2023" name="Proc. Natl. Acad. Sci. U.S.A.">
        <title>Genomic and structural basis for evolution of tropane alkaloid biosynthesis.</title>
        <authorList>
            <person name="Wanga Y.-J."/>
            <person name="Taina T."/>
            <person name="Yua J.-Y."/>
            <person name="Lia J."/>
            <person name="Xua B."/>
            <person name="Chenc J."/>
            <person name="D'Auriad J.C."/>
            <person name="Huanga J.-P."/>
            <person name="Huanga S.-X."/>
        </authorList>
    </citation>
    <scope>NUCLEOTIDE SEQUENCE [LARGE SCALE GENOMIC DNA]</scope>
    <source>
        <strain evidence="19">cv. KIB-2019</strain>
    </source>
</reference>
<evidence type="ECO:0000256" key="8">
    <source>
        <dbReference type="ARBA" id="ARBA00022771"/>
    </source>
</evidence>
<feature type="transmembrane region" description="Helical" evidence="16">
    <location>
        <begin position="50"/>
        <end position="71"/>
    </location>
</feature>
<dbReference type="SUPFAM" id="SSF57850">
    <property type="entry name" value="RING/U-box"/>
    <property type="match status" value="1"/>
</dbReference>
<keyword evidence="7" id="KW-0479">Metal-binding</keyword>
<dbReference type="PANTHER" id="PTHR14155:SF263">
    <property type="entry name" value="E3 UBIQUITIN-PROTEIN LIGASE ATL6"/>
    <property type="match status" value="1"/>
</dbReference>
<accession>A0A9Q1N3S0</accession>
<comment type="caution">
    <text evidence="18">The sequence shown here is derived from an EMBL/GenBank/DDBJ whole genome shotgun (WGS) entry which is preliminary data.</text>
</comment>
<dbReference type="GO" id="GO:0016020">
    <property type="term" value="C:membrane"/>
    <property type="evidence" value="ECO:0007669"/>
    <property type="project" value="UniProtKB-SubCell"/>
</dbReference>
<feature type="region of interest" description="Disordered" evidence="15">
    <location>
        <begin position="323"/>
        <end position="360"/>
    </location>
</feature>
<organism evidence="18 19">
    <name type="scientific">Anisodus acutangulus</name>
    <dbReference type="NCBI Taxonomy" id="402998"/>
    <lineage>
        <taxon>Eukaryota</taxon>
        <taxon>Viridiplantae</taxon>
        <taxon>Streptophyta</taxon>
        <taxon>Embryophyta</taxon>
        <taxon>Tracheophyta</taxon>
        <taxon>Spermatophyta</taxon>
        <taxon>Magnoliopsida</taxon>
        <taxon>eudicotyledons</taxon>
        <taxon>Gunneridae</taxon>
        <taxon>Pentapetalae</taxon>
        <taxon>asterids</taxon>
        <taxon>lamiids</taxon>
        <taxon>Solanales</taxon>
        <taxon>Solanaceae</taxon>
        <taxon>Solanoideae</taxon>
        <taxon>Hyoscyameae</taxon>
        <taxon>Anisodus</taxon>
    </lineage>
</organism>
<dbReference type="InterPro" id="IPR001841">
    <property type="entry name" value="Znf_RING"/>
</dbReference>
<keyword evidence="11 16" id="KW-1133">Transmembrane helix</keyword>
<dbReference type="PROSITE" id="PS51257">
    <property type="entry name" value="PROKAR_LIPOPROTEIN"/>
    <property type="match status" value="1"/>
</dbReference>
<keyword evidence="9" id="KW-0833">Ubl conjugation pathway</keyword>
<dbReference type="EC" id="2.3.2.27" evidence="4"/>
<keyword evidence="5" id="KW-0808">Transferase</keyword>
<keyword evidence="19" id="KW-1185">Reference proteome</keyword>
<evidence type="ECO:0000256" key="14">
    <source>
        <dbReference type="PROSITE-ProRule" id="PRU00175"/>
    </source>
</evidence>
<evidence type="ECO:0000256" key="5">
    <source>
        <dbReference type="ARBA" id="ARBA00022679"/>
    </source>
</evidence>
<evidence type="ECO:0000256" key="11">
    <source>
        <dbReference type="ARBA" id="ARBA00022989"/>
    </source>
</evidence>
<dbReference type="PANTHER" id="PTHR14155">
    <property type="entry name" value="RING FINGER DOMAIN-CONTAINING"/>
    <property type="match status" value="1"/>
</dbReference>
<sequence>MGNSKKQESSVLGYVLFVFFFSCPLIPKSVLAQPPTTGNEFQYAKLSPPLAIIIIVLIAALFFMAAFSIYIRHCTQSSTITGSVRRALSMRRRAAAARGIDASVIETFPTFTYAEVKDHQIGKGALECAVCLNEFEDDEMLRLIPKCDHVFHPECIDAWLQSHDTCPVCRANLNPQPGEPPVQVPQLIQAEPATEQQNDQVSIHIVSDEEQRQQVLQEHQENEGSVRSRVKRNLSFNVLNRVPKQEDVGSVKPGVKRNLSFNVPVRPPRSISIKPRMFSKFRSHSTGHSLVLPGENLDRYTLRLPDGVRKEVMNRALLNRAKSFGGTLPSDASSRKGYRTGAGDGSSRDGRSNKRIDRSEPEAKSDRWVFTIAPPFFSRVSSMKSPRVGAEAGEGSTSGRKGSVWAPTLKIKALTFTARPETKKIQNGLPYGSEFLINHHIQVSKSGEKGTCKDIFCHFDFIGELPKFTFLIKPHKVPQSNNSFIRGPKF</sequence>
<dbReference type="Proteomes" id="UP001152561">
    <property type="component" value="Unassembled WGS sequence"/>
</dbReference>
<keyword evidence="6 16" id="KW-0812">Transmembrane</keyword>
<dbReference type="CDD" id="cd16461">
    <property type="entry name" value="RING-H2_EL5-like"/>
    <property type="match status" value="1"/>
</dbReference>
<evidence type="ECO:0000256" key="9">
    <source>
        <dbReference type="ARBA" id="ARBA00022786"/>
    </source>
</evidence>
<evidence type="ECO:0000313" key="19">
    <source>
        <dbReference type="Proteomes" id="UP001152561"/>
    </source>
</evidence>
<protein>
    <recommendedName>
        <fullName evidence="4">RING-type E3 ubiquitin transferase</fullName>
        <ecNumber evidence="4">2.3.2.27</ecNumber>
    </recommendedName>
</protein>
<comment type="similarity">
    <text evidence="13">Belongs to the RING-type zinc finger family. ATL subfamily.</text>
</comment>
<evidence type="ECO:0000256" key="2">
    <source>
        <dbReference type="ARBA" id="ARBA00004167"/>
    </source>
</evidence>
<dbReference type="InterPro" id="IPR013083">
    <property type="entry name" value="Znf_RING/FYVE/PHD"/>
</dbReference>
<comment type="subcellular location">
    <subcellularLocation>
        <location evidence="2">Membrane</location>
        <topology evidence="2">Single-pass membrane protein</topology>
    </subcellularLocation>
</comment>
<keyword evidence="12 16" id="KW-0472">Membrane</keyword>
<keyword evidence="8 14" id="KW-0863">Zinc-finger</keyword>
<dbReference type="AlphaFoldDB" id="A0A9Q1N3S0"/>
<dbReference type="PROSITE" id="PS50089">
    <property type="entry name" value="ZF_RING_2"/>
    <property type="match status" value="1"/>
</dbReference>
<proteinExistence type="inferred from homology"/>
<dbReference type="Gene3D" id="3.30.40.10">
    <property type="entry name" value="Zinc/RING finger domain, C3HC4 (zinc finger)"/>
    <property type="match status" value="1"/>
</dbReference>
<evidence type="ECO:0000259" key="17">
    <source>
        <dbReference type="PROSITE" id="PS50089"/>
    </source>
</evidence>
<dbReference type="EMBL" id="JAJAGQ010000001">
    <property type="protein sequence ID" value="KAJ8572926.1"/>
    <property type="molecule type" value="Genomic_DNA"/>
</dbReference>
<comment type="catalytic activity">
    <reaction evidence="1">
        <text>S-ubiquitinyl-[E2 ubiquitin-conjugating enzyme]-L-cysteine + [acceptor protein]-L-lysine = [E2 ubiquitin-conjugating enzyme]-L-cysteine + N(6)-ubiquitinyl-[acceptor protein]-L-lysine.</text>
        <dbReference type="EC" id="2.3.2.27"/>
    </reaction>
</comment>
<gene>
    <name evidence="18" type="ORF">K7X08_009437</name>
</gene>
<evidence type="ECO:0000313" key="18">
    <source>
        <dbReference type="EMBL" id="KAJ8572926.1"/>
    </source>
</evidence>
<dbReference type="Pfam" id="PF13639">
    <property type="entry name" value="zf-RING_2"/>
    <property type="match status" value="1"/>
</dbReference>
<feature type="domain" description="RING-type" evidence="17">
    <location>
        <begin position="128"/>
        <end position="170"/>
    </location>
</feature>
<feature type="compositionally biased region" description="Basic and acidic residues" evidence="15">
    <location>
        <begin position="346"/>
        <end position="360"/>
    </location>
</feature>
<dbReference type="GO" id="GO:0008270">
    <property type="term" value="F:zinc ion binding"/>
    <property type="evidence" value="ECO:0007669"/>
    <property type="project" value="UniProtKB-KW"/>
</dbReference>
<dbReference type="InterPro" id="IPR053238">
    <property type="entry name" value="RING-H2_zinc_finger"/>
</dbReference>
<evidence type="ECO:0000256" key="1">
    <source>
        <dbReference type="ARBA" id="ARBA00000900"/>
    </source>
</evidence>
<evidence type="ECO:0000256" key="16">
    <source>
        <dbReference type="SAM" id="Phobius"/>
    </source>
</evidence>
<dbReference type="SMART" id="SM00184">
    <property type="entry name" value="RING"/>
    <property type="match status" value="1"/>
</dbReference>
<comment type="pathway">
    <text evidence="3">Protein modification; protein ubiquitination.</text>
</comment>
<evidence type="ECO:0000256" key="10">
    <source>
        <dbReference type="ARBA" id="ARBA00022833"/>
    </source>
</evidence>
<evidence type="ECO:0000256" key="7">
    <source>
        <dbReference type="ARBA" id="ARBA00022723"/>
    </source>
</evidence>
<name>A0A9Q1N3S0_9SOLA</name>